<dbReference type="RefSeq" id="WP_045038767.1">
    <property type="nucleotide sequence ID" value="NZ_JZSR01000059.1"/>
</dbReference>
<keyword evidence="2" id="KW-1185">Reference proteome</keyword>
<dbReference type="EMBL" id="PYOP01000059">
    <property type="protein sequence ID" value="PSW90478.1"/>
    <property type="molecule type" value="Genomic_DNA"/>
</dbReference>
<evidence type="ECO:0000313" key="2">
    <source>
        <dbReference type="Proteomes" id="UP000241190"/>
    </source>
</evidence>
<gene>
    <name evidence="1" type="ORF">C9J52_19805</name>
</gene>
<organism evidence="1 2">
    <name type="scientific">Photobacterium iliopiscarium</name>
    <dbReference type="NCBI Taxonomy" id="56192"/>
    <lineage>
        <taxon>Bacteria</taxon>
        <taxon>Pseudomonadati</taxon>
        <taxon>Pseudomonadota</taxon>
        <taxon>Gammaproteobacteria</taxon>
        <taxon>Vibrionales</taxon>
        <taxon>Vibrionaceae</taxon>
        <taxon>Photobacterium</taxon>
    </lineage>
</organism>
<reference evidence="1 2" key="1">
    <citation type="submission" date="2018-03" db="EMBL/GenBank/DDBJ databases">
        <title>Whole genome sequencing of Histamine producing bacteria.</title>
        <authorList>
            <person name="Butler K."/>
        </authorList>
    </citation>
    <scope>NUCLEOTIDE SEQUENCE [LARGE SCALE GENOMIC DNA]</scope>
    <source>
        <strain evidence="1 2">ATCC 51761</strain>
    </source>
</reference>
<sequence>MSMEQVKKINVNFMLLNQVCLLASYGRQDFSDLGLDDHKLQRLTSMSPQELERFAHSLGDTFLCINIAPLDRVFNGITSLPDICKLFLECGASNRAMNDLLGIYDESLCAKWRSLCDVKYRQRSIPFNKYKNVWDLLMKLPNPYKPQPEELIRIADECQVSIGAIWCDILEEVNNHGKK</sequence>
<comment type="caution">
    <text evidence="1">The sequence shown here is derived from an EMBL/GenBank/DDBJ whole genome shotgun (WGS) entry which is preliminary data.</text>
</comment>
<accession>A0ABX5GMB5</accession>
<evidence type="ECO:0008006" key="3">
    <source>
        <dbReference type="Google" id="ProtNLM"/>
    </source>
</evidence>
<dbReference type="Proteomes" id="UP000241190">
    <property type="component" value="Unassembled WGS sequence"/>
</dbReference>
<protein>
    <recommendedName>
        <fullName evidence="3">DUF2857 domain-containing protein</fullName>
    </recommendedName>
</protein>
<name>A0ABX5GMB5_9GAMM</name>
<evidence type="ECO:0000313" key="1">
    <source>
        <dbReference type="EMBL" id="PSW90478.1"/>
    </source>
</evidence>
<proteinExistence type="predicted"/>